<name>A0A8S3X164_PARAO</name>
<dbReference type="AlphaFoldDB" id="A0A8S3X164"/>
<protein>
    <submittedName>
        <fullName evidence="1">(apollo) hypothetical protein</fullName>
    </submittedName>
</protein>
<sequence>MPYDSEDDVLLANYVSQISHTDAPAIRHSPDLQQESEVEEQCGSPVLQVTDVEQQLFDAFKDFTPLQSNEKIVETKTCGSRPHVKSKSYRRIR</sequence>
<evidence type="ECO:0000313" key="1">
    <source>
        <dbReference type="EMBL" id="CAG4993815.1"/>
    </source>
</evidence>
<accession>A0A8S3X164</accession>
<proteinExistence type="predicted"/>
<evidence type="ECO:0000313" key="2">
    <source>
        <dbReference type="Proteomes" id="UP000691718"/>
    </source>
</evidence>
<comment type="caution">
    <text evidence="1">The sequence shown here is derived from an EMBL/GenBank/DDBJ whole genome shotgun (WGS) entry which is preliminary data.</text>
</comment>
<dbReference type="OrthoDB" id="10072016at2759"/>
<dbReference type="EMBL" id="CAJQZP010000885">
    <property type="protein sequence ID" value="CAG4993815.1"/>
    <property type="molecule type" value="Genomic_DNA"/>
</dbReference>
<reference evidence="1" key="1">
    <citation type="submission" date="2021-04" db="EMBL/GenBank/DDBJ databases">
        <authorList>
            <person name="Tunstrom K."/>
        </authorList>
    </citation>
    <scope>NUCLEOTIDE SEQUENCE</scope>
</reference>
<gene>
    <name evidence="1" type="ORF">PAPOLLO_LOCUS12571</name>
</gene>
<organism evidence="1 2">
    <name type="scientific">Parnassius apollo</name>
    <name type="common">Apollo butterfly</name>
    <name type="synonym">Papilio apollo</name>
    <dbReference type="NCBI Taxonomy" id="110799"/>
    <lineage>
        <taxon>Eukaryota</taxon>
        <taxon>Metazoa</taxon>
        <taxon>Ecdysozoa</taxon>
        <taxon>Arthropoda</taxon>
        <taxon>Hexapoda</taxon>
        <taxon>Insecta</taxon>
        <taxon>Pterygota</taxon>
        <taxon>Neoptera</taxon>
        <taxon>Endopterygota</taxon>
        <taxon>Lepidoptera</taxon>
        <taxon>Glossata</taxon>
        <taxon>Ditrysia</taxon>
        <taxon>Papilionoidea</taxon>
        <taxon>Papilionidae</taxon>
        <taxon>Parnassiinae</taxon>
        <taxon>Parnassini</taxon>
        <taxon>Parnassius</taxon>
        <taxon>Parnassius</taxon>
    </lineage>
</organism>
<dbReference type="Proteomes" id="UP000691718">
    <property type="component" value="Unassembled WGS sequence"/>
</dbReference>
<keyword evidence="2" id="KW-1185">Reference proteome</keyword>